<organism evidence="3 4">
    <name type="scientific">Purpureocillium takamizusanense</name>
    <dbReference type="NCBI Taxonomy" id="2060973"/>
    <lineage>
        <taxon>Eukaryota</taxon>
        <taxon>Fungi</taxon>
        <taxon>Dikarya</taxon>
        <taxon>Ascomycota</taxon>
        <taxon>Pezizomycotina</taxon>
        <taxon>Sordariomycetes</taxon>
        <taxon>Hypocreomycetidae</taxon>
        <taxon>Hypocreales</taxon>
        <taxon>Ophiocordycipitaceae</taxon>
        <taxon>Purpureocillium</taxon>
    </lineage>
</organism>
<feature type="region of interest" description="Disordered" evidence="1">
    <location>
        <begin position="63"/>
        <end position="109"/>
    </location>
</feature>
<dbReference type="RefSeq" id="XP_047848495.1">
    <property type="nucleotide sequence ID" value="XM_047992481.1"/>
</dbReference>
<evidence type="ECO:0000313" key="4">
    <source>
        <dbReference type="Proteomes" id="UP000829364"/>
    </source>
</evidence>
<proteinExistence type="predicted"/>
<keyword evidence="4" id="KW-1185">Reference proteome</keyword>
<sequence length="191" mass="21916">MKMPIKRRTHGQICVPLLDETEDDAFTRSRDPTAPIIVHPRNNKPRVELSSLLRRISVMDASQEQQYATSNLRPSSKPSMPSQESSTTSSTGSNIIMPSTGGRGDTQKKRQVVVPLRQLRPEPQWIDCPKCGQTAQTQIQCRSEGKQKFMNVFWWPLPGRKHWWEKTRWLCGNCHTELAMQKYNDDLEVLA</sequence>
<dbReference type="KEGG" id="ptkz:JDV02_010722"/>
<dbReference type="Proteomes" id="UP000829364">
    <property type="component" value="Chromosome 14"/>
</dbReference>
<evidence type="ECO:0000313" key="3">
    <source>
        <dbReference type="EMBL" id="UNI25014.1"/>
    </source>
</evidence>
<feature type="compositionally biased region" description="Low complexity" evidence="1">
    <location>
        <begin position="74"/>
        <end position="93"/>
    </location>
</feature>
<feature type="domain" description="LITAF" evidence="2">
    <location>
        <begin position="121"/>
        <end position="181"/>
    </location>
</feature>
<dbReference type="InterPro" id="IPR006629">
    <property type="entry name" value="LITAF"/>
</dbReference>
<dbReference type="OrthoDB" id="4768206at2759"/>
<protein>
    <recommendedName>
        <fullName evidence="2">LITAF domain-containing protein</fullName>
    </recommendedName>
</protein>
<dbReference type="Pfam" id="PF10601">
    <property type="entry name" value="zf-LITAF-like"/>
    <property type="match status" value="1"/>
</dbReference>
<evidence type="ECO:0000259" key="2">
    <source>
        <dbReference type="Pfam" id="PF10601"/>
    </source>
</evidence>
<name>A0A9Q8QPF6_9HYPO</name>
<dbReference type="GeneID" id="72072665"/>
<dbReference type="AlphaFoldDB" id="A0A9Q8QPF6"/>
<feature type="compositionally biased region" description="Polar residues" evidence="1">
    <location>
        <begin position="63"/>
        <end position="73"/>
    </location>
</feature>
<reference evidence="3" key="1">
    <citation type="submission" date="2021-11" db="EMBL/GenBank/DDBJ databases">
        <title>Purpureocillium_takamizusanense_genome.</title>
        <authorList>
            <person name="Nguyen N.-H."/>
        </authorList>
    </citation>
    <scope>NUCLEOTIDE SEQUENCE</scope>
    <source>
        <strain evidence="3">PT3</strain>
    </source>
</reference>
<evidence type="ECO:0000256" key="1">
    <source>
        <dbReference type="SAM" id="MobiDB-lite"/>
    </source>
</evidence>
<accession>A0A9Q8QPF6</accession>
<gene>
    <name evidence="3" type="ORF">JDV02_010722</name>
</gene>
<dbReference type="EMBL" id="CP086367">
    <property type="protein sequence ID" value="UNI25014.1"/>
    <property type="molecule type" value="Genomic_DNA"/>
</dbReference>